<organism evidence="2 3">
    <name type="scientific">Sphaerisporangium aureirubrum</name>
    <dbReference type="NCBI Taxonomy" id="1544736"/>
    <lineage>
        <taxon>Bacteria</taxon>
        <taxon>Bacillati</taxon>
        <taxon>Actinomycetota</taxon>
        <taxon>Actinomycetes</taxon>
        <taxon>Streptosporangiales</taxon>
        <taxon>Streptosporangiaceae</taxon>
        <taxon>Sphaerisporangium</taxon>
    </lineage>
</organism>
<dbReference type="EMBL" id="JBHSRF010000009">
    <property type="protein sequence ID" value="MFC6081374.1"/>
    <property type="molecule type" value="Genomic_DNA"/>
</dbReference>
<gene>
    <name evidence="2" type="ORF">ACFP1K_09405</name>
</gene>
<evidence type="ECO:0000313" key="2">
    <source>
        <dbReference type="EMBL" id="MFC6081374.1"/>
    </source>
</evidence>
<name>A0ABW1NFB5_9ACTN</name>
<dbReference type="Proteomes" id="UP001596137">
    <property type="component" value="Unassembled WGS sequence"/>
</dbReference>
<proteinExistence type="predicted"/>
<protein>
    <recommendedName>
        <fullName evidence="1">Histone acetyltransferase Rv0428c-like SH3 domain-containing protein</fullName>
    </recommendedName>
</protein>
<comment type="caution">
    <text evidence="2">The sequence shown here is derived from an EMBL/GenBank/DDBJ whole genome shotgun (WGS) entry which is preliminary data.</text>
</comment>
<evidence type="ECO:0000259" key="1">
    <source>
        <dbReference type="Pfam" id="PF24551"/>
    </source>
</evidence>
<keyword evidence="3" id="KW-1185">Reference proteome</keyword>
<dbReference type="RefSeq" id="WP_380749134.1">
    <property type="nucleotide sequence ID" value="NZ_JBHSRF010000009.1"/>
</dbReference>
<reference evidence="3" key="1">
    <citation type="journal article" date="2019" name="Int. J. Syst. Evol. Microbiol.">
        <title>The Global Catalogue of Microorganisms (GCM) 10K type strain sequencing project: providing services to taxonomists for standard genome sequencing and annotation.</title>
        <authorList>
            <consortium name="The Broad Institute Genomics Platform"/>
            <consortium name="The Broad Institute Genome Sequencing Center for Infectious Disease"/>
            <person name="Wu L."/>
            <person name="Ma J."/>
        </authorList>
    </citation>
    <scope>NUCLEOTIDE SEQUENCE [LARGE SCALE GENOMIC DNA]</scope>
    <source>
        <strain evidence="3">JCM 30346</strain>
    </source>
</reference>
<sequence>MTPRFAGRLVIAVSPSDIGRRVTIRRADPDGFRDTIGVLTSWHEGVLGVRRRDGTLVDIPESAVVAARVIPER</sequence>
<accession>A0ABW1NFB5</accession>
<evidence type="ECO:0000313" key="3">
    <source>
        <dbReference type="Proteomes" id="UP001596137"/>
    </source>
</evidence>
<dbReference type="InterPro" id="IPR056934">
    <property type="entry name" value="SH3_Rv0428c"/>
</dbReference>
<dbReference type="Pfam" id="PF24551">
    <property type="entry name" value="SH3_Rv0428c"/>
    <property type="match status" value="1"/>
</dbReference>
<feature type="domain" description="Histone acetyltransferase Rv0428c-like SH3" evidence="1">
    <location>
        <begin position="17"/>
        <end position="68"/>
    </location>
</feature>